<dbReference type="InterPro" id="IPR003660">
    <property type="entry name" value="HAMP_dom"/>
</dbReference>
<dbReference type="PRINTS" id="PR00260">
    <property type="entry name" value="CHEMTRNSDUCR"/>
</dbReference>
<keyword evidence="1 3" id="KW-0807">Transducer</keyword>
<evidence type="ECO:0000256" key="5">
    <source>
        <dbReference type="SAM" id="Phobius"/>
    </source>
</evidence>
<keyword evidence="5" id="KW-0812">Transmembrane</keyword>
<name>A0A5M6I997_9PROT</name>
<keyword evidence="5" id="KW-0472">Membrane</keyword>
<feature type="transmembrane region" description="Helical" evidence="5">
    <location>
        <begin position="93"/>
        <end position="115"/>
    </location>
</feature>
<comment type="similarity">
    <text evidence="2">Belongs to the methyl-accepting chemotaxis (MCP) protein family.</text>
</comment>
<dbReference type="Proteomes" id="UP000324065">
    <property type="component" value="Unassembled WGS sequence"/>
</dbReference>
<dbReference type="GO" id="GO:0007165">
    <property type="term" value="P:signal transduction"/>
    <property type="evidence" value="ECO:0007669"/>
    <property type="project" value="UniProtKB-KW"/>
</dbReference>
<dbReference type="OrthoDB" id="3378718at2"/>
<feature type="compositionally biased region" description="Basic and acidic residues" evidence="4">
    <location>
        <begin position="59"/>
        <end position="77"/>
    </location>
</feature>
<reference evidence="8 9" key="1">
    <citation type="submission" date="2019-09" db="EMBL/GenBank/DDBJ databases">
        <title>Genome sequence of Roseospira marina, one of the more divergent members of the non-sulfur purple photosynthetic bacterial family, the Rhodospirillaceae.</title>
        <authorList>
            <person name="Meyer T."/>
            <person name="Kyndt J."/>
        </authorList>
    </citation>
    <scope>NUCLEOTIDE SEQUENCE [LARGE SCALE GENOMIC DNA]</scope>
    <source>
        <strain evidence="8 9">DSM 15113</strain>
    </source>
</reference>
<comment type="caution">
    <text evidence="8">The sequence shown here is derived from an EMBL/GenBank/DDBJ whole genome shotgun (WGS) entry which is preliminary data.</text>
</comment>
<evidence type="ECO:0000259" key="6">
    <source>
        <dbReference type="PROSITE" id="PS50111"/>
    </source>
</evidence>
<dbReference type="EMBL" id="VWPJ01000014">
    <property type="protein sequence ID" value="KAA5604753.1"/>
    <property type="molecule type" value="Genomic_DNA"/>
</dbReference>
<dbReference type="SMART" id="SM00304">
    <property type="entry name" value="HAMP"/>
    <property type="match status" value="1"/>
</dbReference>
<dbReference type="PANTHER" id="PTHR32089">
    <property type="entry name" value="METHYL-ACCEPTING CHEMOTAXIS PROTEIN MCPB"/>
    <property type="match status" value="1"/>
</dbReference>
<dbReference type="PROSITE" id="PS50111">
    <property type="entry name" value="CHEMOTAXIS_TRANSDUC_2"/>
    <property type="match status" value="1"/>
</dbReference>
<sequence length="766" mass="80157">MPGETIGVRPARNPEDGVSANPPRSLTPVGRSIAAAPPYADRAEGCRARMPTGVPLITKPKEGCRTPRSQRTSDSRKRGGVNMGTALRIRTKLLGSFLALAGLTLLMGWGGVLLVNTIAGHGERVGTRLAPLGDAVLEIRLATTRARALFRDITHGRVETPMDEVWAFLDDAEWYATAIAQGGTNEEGTFLPTDDPAVRSMVTEVKAKLTDYRAAMEQLYTISQSSASAGGDADQAFDATYETLQSGLGDLATAGVATVNNAGRAAAVIAWSARYRLADGHLFLEELLSGDDSVDIEDVQATFDSARMDLLTLADTPVGDPARALAADIETFSALAAQRVQTMRDNATSSALAERRFQAALDAFRSLASQAEARIREDIASALVGARTDATLARWSQIAMTALVFVVAIGLALWMGRSISGRSTRLSEAMRALAGNDLSVTVPHTKDRDEIGDMATAVQVFKEHMHRAATLAAEQAKAVQAREARAARLDSLNATFEAGVGSILTVFGTATEALQNTARNMASIAEDTSGQASTVATASELASTSVQTVATAAEELSSSIHEIGRQVERSNAIANQAAAEAERTTQVVAGLADASHKIGEVIELITGIANQTNLLALNATIEAARAGDAGKGFAVVANEVKSLASQTARATEDIGRQVGTVQSETQTAVAAIGAIADIIQQINETTSGIASAVEQQNAATQEIARNIQQASRGTSEVSQTIGSVSQTAQAARSAADSVLNAAASLSQQAGDLQTMVHRFLADIRAA</sequence>
<dbReference type="GO" id="GO:0016020">
    <property type="term" value="C:membrane"/>
    <property type="evidence" value="ECO:0007669"/>
    <property type="project" value="InterPro"/>
</dbReference>
<dbReference type="GO" id="GO:0004888">
    <property type="term" value="F:transmembrane signaling receptor activity"/>
    <property type="evidence" value="ECO:0007669"/>
    <property type="project" value="InterPro"/>
</dbReference>
<evidence type="ECO:0000256" key="4">
    <source>
        <dbReference type="SAM" id="MobiDB-lite"/>
    </source>
</evidence>
<feature type="region of interest" description="Disordered" evidence="4">
    <location>
        <begin position="1"/>
        <end position="34"/>
    </location>
</feature>
<gene>
    <name evidence="8" type="ORF">F1188_14125</name>
</gene>
<evidence type="ECO:0000313" key="8">
    <source>
        <dbReference type="EMBL" id="KAA5604753.1"/>
    </source>
</evidence>
<dbReference type="SUPFAM" id="SSF58104">
    <property type="entry name" value="Methyl-accepting chemotaxis protein (MCP) signaling domain"/>
    <property type="match status" value="1"/>
</dbReference>
<keyword evidence="9" id="KW-1185">Reference proteome</keyword>
<evidence type="ECO:0000313" key="9">
    <source>
        <dbReference type="Proteomes" id="UP000324065"/>
    </source>
</evidence>
<keyword evidence="5" id="KW-1133">Transmembrane helix</keyword>
<dbReference type="SMART" id="SM00283">
    <property type="entry name" value="MA"/>
    <property type="match status" value="1"/>
</dbReference>
<evidence type="ECO:0000256" key="1">
    <source>
        <dbReference type="ARBA" id="ARBA00023224"/>
    </source>
</evidence>
<dbReference type="InterPro" id="IPR004090">
    <property type="entry name" value="Chemotax_Me-accpt_rcpt"/>
</dbReference>
<dbReference type="PROSITE" id="PS50885">
    <property type="entry name" value="HAMP"/>
    <property type="match status" value="1"/>
</dbReference>
<dbReference type="Pfam" id="PF00015">
    <property type="entry name" value="MCPsignal"/>
    <property type="match status" value="1"/>
</dbReference>
<dbReference type="Gene3D" id="1.10.287.950">
    <property type="entry name" value="Methyl-accepting chemotaxis protein"/>
    <property type="match status" value="1"/>
</dbReference>
<dbReference type="AlphaFoldDB" id="A0A5M6I997"/>
<accession>A0A5M6I997</accession>
<dbReference type="InterPro" id="IPR004089">
    <property type="entry name" value="MCPsignal_dom"/>
</dbReference>
<feature type="domain" description="HAMP" evidence="7">
    <location>
        <begin position="417"/>
        <end position="470"/>
    </location>
</feature>
<dbReference type="CDD" id="cd06225">
    <property type="entry name" value="HAMP"/>
    <property type="match status" value="1"/>
</dbReference>
<evidence type="ECO:0000256" key="3">
    <source>
        <dbReference type="PROSITE-ProRule" id="PRU00284"/>
    </source>
</evidence>
<dbReference type="Pfam" id="PF00672">
    <property type="entry name" value="HAMP"/>
    <property type="match status" value="1"/>
</dbReference>
<protein>
    <submittedName>
        <fullName evidence="8">HAMP domain-containing protein</fullName>
    </submittedName>
</protein>
<dbReference type="Gene3D" id="6.10.340.10">
    <property type="match status" value="1"/>
</dbReference>
<evidence type="ECO:0000259" key="7">
    <source>
        <dbReference type="PROSITE" id="PS50885"/>
    </source>
</evidence>
<proteinExistence type="inferred from homology"/>
<evidence type="ECO:0000256" key="2">
    <source>
        <dbReference type="ARBA" id="ARBA00029447"/>
    </source>
</evidence>
<dbReference type="PANTHER" id="PTHR32089:SF112">
    <property type="entry name" value="LYSOZYME-LIKE PROTEIN-RELATED"/>
    <property type="match status" value="1"/>
</dbReference>
<feature type="domain" description="Methyl-accepting transducer" evidence="6">
    <location>
        <begin position="510"/>
        <end position="746"/>
    </location>
</feature>
<feature type="region of interest" description="Disordered" evidence="4">
    <location>
        <begin position="53"/>
        <end position="80"/>
    </location>
</feature>
<organism evidence="8 9">
    <name type="scientific">Roseospira marina</name>
    <dbReference type="NCBI Taxonomy" id="140057"/>
    <lineage>
        <taxon>Bacteria</taxon>
        <taxon>Pseudomonadati</taxon>
        <taxon>Pseudomonadota</taxon>
        <taxon>Alphaproteobacteria</taxon>
        <taxon>Rhodospirillales</taxon>
        <taxon>Rhodospirillaceae</taxon>
        <taxon>Roseospira</taxon>
    </lineage>
</organism>
<dbReference type="GO" id="GO:0006935">
    <property type="term" value="P:chemotaxis"/>
    <property type="evidence" value="ECO:0007669"/>
    <property type="project" value="InterPro"/>
</dbReference>
<feature type="transmembrane region" description="Helical" evidence="5">
    <location>
        <begin position="395"/>
        <end position="415"/>
    </location>
</feature>